<protein>
    <submittedName>
        <fullName evidence="2">Uncharacterized protein</fullName>
    </submittedName>
</protein>
<evidence type="ECO:0000313" key="2">
    <source>
        <dbReference type="EMBL" id="MBB5622993.1"/>
    </source>
</evidence>
<reference evidence="2 3" key="1">
    <citation type="submission" date="2020-08" db="EMBL/GenBank/DDBJ databases">
        <title>Genomic Encyclopedia of Type Strains, Phase IV (KMG-V): Genome sequencing to study the core and pangenomes of soil and plant-associated prokaryotes.</title>
        <authorList>
            <person name="Whitman W."/>
        </authorList>
    </citation>
    <scope>NUCLEOTIDE SEQUENCE [LARGE SCALE GENOMIC DNA]</scope>
    <source>
        <strain evidence="2 3">MP7CTX6</strain>
    </source>
</reference>
<name>A0A7W8YWS6_9SPHI</name>
<dbReference type="Proteomes" id="UP000537718">
    <property type="component" value="Unassembled WGS sequence"/>
</dbReference>
<dbReference type="EMBL" id="JACHCF010000010">
    <property type="protein sequence ID" value="MBB5622993.1"/>
    <property type="molecule type" value="Genomic_DNA"/>
</dbReference>
<proteinExistence type="predicted"/>
<dbReference type="AlphaFoldDB" id="A0A7W8YWS6"/>
<keyword evidence="1" id="KW-1133">Transmembrane helix</keyword>
<gene>
    <name evidence="2" type="ORF">HDE69_004075</name>
</gene>
<feature type="transmembrane region" description="Helical" evidence="1">
    <location>
        <begin position="7"/>
        <end position="27"/>
    </location>
</feature>
<accession>A0A7W8YWS6</accession>
<evidence type="ECO:0000313" key="3">
    <source>
        <dbReference type="Proteomes" id="UP000537718"/>
    </source>
</evidence>
<evidence type="ECO:0000256" key="1">
    <source>
        <dbReference type="SAM" id="Phobius"/>
    </source>
</evidence>
<organism evidence="2 3">
    <name type="scientific">Pedobacter cryoconitis</name>
    <dbReference type="NCBI Taxonomy" id="188932"/>
    <lineage>
        <taxon>Bacteria</taxon>
        <taxon>Pseudomonadati</taxon>
        <taxon>Bacteroidota</taxon>
        <taxon>Sphingobacteriia</taxon>
        <taxon>Sphingobacteriales</taxon>
        <taxon>Sphingobacteriaceae</taxon>
        <taxon>Pedobacter</taxon>
    </lineage>
</organism>
<sequence length="37" mass="4260">MPSLNCVIIYLIIVIAGVAKVVILYHYDNDYLQIESY</sequence>
<keyword evidence="1" id="KW-0472">Membrane</keyword>
<keyword evidence="1" id="KW-0812">Transmembrane</keyword>
<comment type="caution">
    <text evidence="2">The sequence shown here is derived from an EMBL/GenBank/DDBJ whole genome shotgun (WGS) entry which is preliminary data.</text>
</comment>